<dbReference type="SUPFAM" id="SSF51905">
    <property type="entry name" value="FAD/NAD(P)-binding domain"/>
    <property type="match status" value="1"/>
</dbReference>
<name>A0A6N9TX63_DISTH</name>
<keyword evidence="4" id="KW-1185">Reference proteome</keyword>
<reference evidence="3 4" key="1">
    <citation type="submission" date="2020-02" db="EMBL/GenBank/DDBJ databases">
        <title>Comparative genomics of sulfur disproportionating microorganisms.</title>
        <authorList>
            <person name="Ward L.M."/>
            <person name="Bertran E."/>
            <person name="Johnston D.T."/>
        </authorList>
    </citation>
    <scope>NUCLEOTIDE SEQUENCE [LARGE SCALE GENOMIC DNA]</scope>
    <source>
        <strain evidence="3 4">DSM 100025</strain>
    </source>
</reference>
<keyword evidence="1" id="KW-0285">Flavoprotein</keyword>
<dbReference type="EMBL" id="JAAGRR010000116">
    <property type="protein sequence ID" value="NDY43066.1"/>
    <property type="molecule type" value="Genomic_DNA"/>
</dbReference>
<dbReference type="AlphaFoldDB" id="A0A6N9TX63"/>
<dbReference type="Gene3D" id="3.50.50.60">
    <property type="entry name" value="FAD/NAD(P)-binding domain"/>
    <property type="match status" value="2"/>
</dbReference>
<evidence type="ECO:0000313" key="4">
    <source>
        <dbReference type="Proteomes" id="UP000469346"/>
    </source>
</evidence>
<dbReference type="RefSeq" id="WP_163299185.1">
    <property type="nucleotide sequence ID" value="NZ_JAAGRR010000116.1"/>
</dbReference>
<dbReference type="PRINTS" id="PR00368">
    <property type="entry name" value="FADPNR"/>
</dbReference>
<sequence>MEKAKIAVVGAGPAGIAVAVEAKVAGVAPVVVLEKKGEDCDTVVNLFHEGKRVDPVYRKVKVEPIGRLSFDTETREEFLARMDRVIEEYGLDIRYWNEVQKVVPGPGGFRVVTGGGLEVEAPVVVVAIGIFGKPVKPGYPIPKEVKDRVHFSMPKAPPEGEKILVVGGGDTAAETACFLCGTNDVTLSYRREKFFRLNETNACNLDECACTGKVSLKMPSNIQGLSADGDRVKVHFDDGSDETYDRVFYCLGGSTPQAFLEGIGVAFDGRRPKVDEAGETNIPGLFLAGDLMLEKGSIMGAFNSGKIVVDGILARYRDKVLG</sequence>
<proteinExistence type="predicted"/>
<dbReference type="PRINTS" id="PR00469">
    <property type="entry name" value="PNDRDTASEII"/>
</dbReference>
<dbReference type="GO" id="GO:0016491">
    <property type="term" value="F:oxidoreductase activity"/>
    <property type="evidence" value="ECO:0007669"/>
    <property type="project" value="UniProtKB-KW"/>
</dbReference>
<dbReference type="PANTHER" id="PTHR48105">
    <property type="entry name" value="THIOREDOXIN REDUCTASE 1-RELATED-RELATED"/>
    <property type="match status" value="1"/>
</dbReference>
<accession>A0A6N9TX63</accession>
<dbReference type="InterPro" id="IPR050097">
    <property type="entry name" value="Ferredoxin-NADP_redctase_2"/>
</dbReference>
<gene>
    <name evidence="3" type="ORF">G3N55_09450</name>
</gene>
<comment type="caution">
    <text evidence="3">The sequence shown here is derived from an EMBL/GenBank/DDBJ whole genome shotgun (WGS) entry which is preliminary data.</text>
</comment>
<evidence type="ECO:0000256" key="2">
    <source>
        <dbReference type="ARBA" id="ARBA00023002"/>
    </source>
</evidence>
<evidence type="ECO:0000256" key="1">
    <source>
        <dbReference type="ARBA" id="ARBA00022630"/>
    </source>
</evidence>
<dbReference type="Pfam" id="PF13738">
    <property type="entry name" value="Pyr_redox_3"/>
    <property type="match status" value="1"/>
</dbReference>
<keyword evidence="2" id="KW-0560">Oxidoreductase</keyword>
<dbReference type="InterPro" id="IPR036188">
    <property type="entry name" value="FAD/NAD-bd_sf"/>
</dbReference>
<protein>
    <submittedName>
        <fullName evidence="3">NAD(P)-binding domain-containing protein</fullName>
    </submittedName>
</protein>
<dbReference type="Proteomes" id="UP000469346">
    <property type="component" value="Unassembled WGS sequence"/>
</dbReference>
<organism evidence="3 4">
    <name type="scientific">Dissulfurirhabdus thermomarina</name>
    <dbReference type="NCBI Taxonomy" id="1765737"/>
    <lineage>
        <taxon>Bacteria</taxon>
        <taxon>Deltaproteobacteria</taxon>
        <taxon>Dissulfurirhabdaceae</taxon>
        <taxon>Dissulfurirhabdus</taxon>
    </lineage>
</organism>
<evidence type="ECO:0000313" key="3">
    <source>
        <dbReference type="EMBL" id="NDY43066.1"/>
    </source>
</evidence>